<protein>
    <submittedName>
        <fullName evidence="2">Uncharacterized protein</fullName>
    </submittedName>
</protein>
<dbReference type="PANTHER" id="PTHR24023:SF1095">
    <property type="entry name" value="EGF-LIKE DOMAIN-CONTAINING PROTEIN"/>
    <property type="match status" value="1"/>
</dbReference>
<feature type="region of interest" description="Disordered" evidence="1">
    <location>
        <begin position="387"/>
        <end position="445"/>
    </location>
</feature>
<feature type="compositionally biased region" description="Low complexity" evidence="1">
    <location>
        <begin position="135"/>
        <end position="155"/>
    </location>
</feature>
<dbReference type="GO" id="GO:0031012">
    <property type="term" value="C:extracellular matrix"/>
    <property type="evidence" value="ECO:0007669"/>
    <property type="project" value="TreeGrafter"/>
</dbReference>
<dbReference type="GO" id="GO:0030198">
    <property type="term" value="P:extracellular matrix organization"/>
    <property type="evidence" value="ECO:0007669"/>
    <property type="project" value="TreeGrafter"/>
</dbReference>
<evidence type="ECO:0000256" key="1">
    <source>
        <dbReference type="SAM" id="MobiDB-lite"/>
    </source>
</evidence>
<name>A0A0F9S6Z1_9ZZZZ</name>
<dbReference type="GO" id="GO:0030020">
    <property type="term" value="F:extracellular matrix structural constituent conferring tensile strength"/>
    <property type="evidence" value="ECO:0007669"/>
    <property type="project" value="TreeGrafter"/>
</dbReference>
<feature type="compositionally biased region" description="Low complexity" evidence="1">
    <location>
        <begin position="188"/>
        <end position="240"/>
    </location>
</feature>
<dbReference type="EMBL" id="LAZR01000548">
    <property type="protein sequence ID" value="KKN64645.1"/>
    <property type="molecule type" value="Genomic_DNA"/>
</dbReference>
<feature type="compositionally biased region" description="Polar residues" evidence="1">
    <location>
        <begin position="18"/>
        <end position="28"/>
    </location>
</feature>
<dbReference type="PANTHER" id="PTHR24023">
    <property type="entry name" value="COLLAGEN ALPHA"/>
    <property type="match status" value="1"/>
</dbReference>
<feature type="region of interest" description="Disordered" evidence="1">
    <location>
        <begin position="1"/>
        <end position="28"/>
    </location>
</feature>
<feature type="compositionally biased region" description="Low complexity" evidence="1">
    <location>
        <begin position="387"/>
        <end position="410"/>
    </location>
</feature>
<proteinExistence type="predicted"/>
<dbReference type="InterPro" id="IPR050149">
    <property type="entry name" value="Collagen_superfamily"/>
</dbReference>
<evidence type="ECO:0000313" key="2">
    <source>
        <dbReference type="EMBL" id="KKN64645.1"/>
    </source>
</evidence>
<gene>
    <name evidence="2" type="ORF">LCGC14_0489750</name>
</gene>
<reference evidence="2" key="1">
    <citation type="journal article" date="2015" name="Nature">
        <title>Complex archaea that bridge the gap between prokaryotes and eukaryotes.</title>
        <authorList>
            <person name="Spang A."/>
            <person name="Saw J.H."/>
            <person name="Jorgensen S.L."/>
            <person name="Zaremba-Niedzwiedzka K."/>
            <person name="Martijn J."/>
            <person name="Lind A.E."/>
            <person name="van Eijk R."/>
            <person name="Schleper C."/>
            <person name="Guy L."/>
            <person name="Ettema T.J."/>
        </authorList>
    </citation>
    <scope>NUCLEOTIDE SEQUENCE</scope>
</reference>
<organism evidence="2">
    <name type="scientific">marine sediment metagenome</name>
    <dbReference type="NCBI Taxonomy" id="412755"/>
    <lineage>
        <taxon>unclassified sequences</taxon>
        <taxon>metagenomes</taxon>
        <taxon>ecological metagenomes</taxon>
    </lineage>
</organism>
<dbReference type="AlphaFoldDB" id="A0A0F9S6Z1"/>
<feature type="region of interest" description="Disordered" evidence="1">
    <location>
        <begin position="118"/>
        <end position="240"/>
    </location>
</feature>
<feature type="compositionally biased region" description="Low complexity" evidence="1">
    <location>
        <begin position="420"/>
        <end position="445"/>
    </location>
</feature>
<comment type="caution">
    <text evidence="2">The sequence shown here is derived from an EMBL/GenBank/DDBJ whole genome shotgun (WGS) entry which is preliminary data.</text>
</comment>
<dbReference type="GO" id="GO:0005615">
    <property type="term" value="C:extracellular space"/>
    <property type="evidence" value="ECO:0007669"/>
    <property type="project" value="TreeGrafter"/>
</dbReference>
<sequence length="568" mass="56045">MSHSTGPFATEEHVLEGTETNSSGVASETTVGQRIHEFVETVLALQLLQDQFDGQIISVRENRTIYAFDSNATSGDVPAAVGGFWQITGIIGPEGEIGPTGPAGAPTGETGEVGEIGSTGATGATGEIGSGNTGSTGATGVAGPAGAPTGVTGETGQTGPQGDQGIPGNTGETGEVGATGPSGGPPGETGVTGNTASTGSTGDVGSTGATGETGPVGPAGAPTGNTGETGPEGPLGETGPGVAQFEGVRVERAISNLALVQNTPTNIPWDTEVYDEGSAQFFQPGDPTSVFAIKDDKYRITTGLRFTSVPAGILTLEVKVNGSVVASEKRTAMPTPEVTDINISTEVDLTQGDNVQVTATTDATGQSIEAGTESWLTVSAAGGALGIQGETGETGATGATVGETGATGETGITGVGIQGNTGETGLTGLTGNTGATGETGPTETGMTGDLGATGETGPTGSSGTSNLVETWSGFIEAPVFGQKYTLEQSVQFPLTVNEIHGQTESGSVNVTILKDGAAQGPTGVSFTAGATFYTFSGTTGATGTRIQIEVDAVSAGEDFGFTVKTTRD</sequence>
<accession>A0A0F9S6Z1</accession>